<reference evidence="1 2" key="1">
    <citation type="submission" date="2014-11" db="EMBL/GenBank/DDBJ databases">
        <title>Genetic blueprint of the zoonotic pathogen Toxocara canis.</title>
        <authorList>
            <person name="Zhu X.-Q."/>
            <person name="Korhonen P.K."/>
            <person name="Cai H."/>
            <person name="Young N.D."/>
            <person name="Nejsum P."/>
            <person name="von Samson-Himmelstjerna G."/>
            <person name="Boag P.R."/>
            <person name="Tan P."/>
            <person name="Li Q."/>
            <person name="Min J."/>
            <person name="Yang Y."/>
            <person name="Wang X."/>
            <person name="Fang X."/>
            <person name="Hall R.S."/>
            <person name="Hofmann A."/>
            <person name="Sternberg P.W."/>
            <person name="Jex A.R."/>
            <person name="Gasser R.B."/>
        </authorList>
    </citation>
    <scope>NUCLEOTIDE SEQUENCE [LARGE SCALE GENOMIC DNA]</scope>
    <source>
        <strain evidence="1">PN_DK_2014</strain>
    </source>
</reference>
<dbReference type="EMBL" id="JPKZ01002973">
    <property type="protein sequence ID" value="KHN74091.1"/>
    <property type="molecule type" value="Genomic_DNA"/>
</dbReference>
<protein>
    <submittedName>
        <fullName evidence="1">Uncharacterized protein</fullName>
    </submittedName>
</protein>
<keyword evidence="2" id="KW-1185">Reference proteome</keyword>
<gene>
    <name evidence="1" type="ORF">Tcan_02730</name>
</gene>
<organism evidence="1 2">
    <name type="scientific">Toxocara canis</name>
    <name type="common">Canine roundworm</name>
    <dbReference type="NCBI Taxonomy" id="6265"/>
    <lineage>
        <taxon>Eukaryota</taxon>
        <taxon>Metazoa</taxon>
        <taxon>Ecdysozoa</taxon>
        <taxon>Nematoda</taxon>
        <taxon>Chromadorea</taxon>
        <taxon>Rhabditida</taxon>
        <taxon>Spirurina</taxon>
        <taxon>Ascaridomorpha</taxon>
        <taxon>Ascaridoidea</taxon>
        <taxon>Toxocaridae</taxon>
        <taxon>Toxocara</taxon>
    </lineage>
</organism>
<evidence type="ECO:0000313" key="1">
    <source>
        <dbReference type="EMBL" id="KHN74091.1"/>
    </source>
</evidence>
<accession>A0A0B2UST2</accession>
<dbReference type="Proteomes" id="UP000031036">
    <property type="component" value="Unassembled WGS sequence"/>
</dbReference>
<comment type="caution">
    <text evidence="1">The sequence shown here is derived from an EMBL/GenBank/DDBJ whole genome shotgun (WGS) entry which is preliminary data.</text>
</comment>
<sequence length="128" mass="14210">MPAMLLELPSVSGGMSSFISSEGVPDIRVRICNRKPNESLCSPKQQPFGYKTLRTRRCNPFQSHPSCSPSISQMEFFTCDLGIEVSDQFWETVNALMVAALRNKNGTGENAMPTTYDDAFIDGVMCYI</sequence>
<dbReference type="AlphaFoldDB" id="A0A0B2UST2"/>
<evidence type="ECO:0000313" key="2">
    <source>
        <dbReference type="Proteomes" id="UP000031036"/>
    </source>
</evidence>
<proteinExistence type="predicted"/>
<name>A0A0B2UST2_TOXCA</name>